<evidence type="ECO:0000313" key="14">
    <source>
        <dbReference type="Proteomes" id="UP000464524"/>
    </source>
</evidence>
<feature type="active site" description="Nucleophile" evidence="9">
    <location>
        <position position="325"/>
    </location>
</feature>
<dbReference type="GO" id="GO:0046872">
    <property type="term" value="F:metal ion binding"/>
    <property type="evidence" value="ECO:0007669"/>
    <property type="project" value="UniProtKB-KW"/>
</dbReference>
<proteinExistence type="inferred from homology"/>
<dbReference type="InterPro" id="IPR017853">
    <property type="entry name" value="GH"/>
</dbReference>
<comment type="similarity">
    <text evidence="2 8">Belongs to the glycosyl hydrolase 42 family.</text>
</comment>
<dbReference type="Proteomes" id="UP000464524">
    <property type="component" value="Chromosome"/>
</dbReference>
<evidence type="ECO:0000313" key="13">
    <source>
        <dbReference type="EMBL" id="QHJ10217.1"/>
    </source>
</evidence>
<keyword evidence="4" id="KW-0479">Metal-binding</keyword>
<evidence type="ECO:0000256" key="7">
    <source>
        <dbReference type="ARBA" id="ARBA00023295"/>
    </source>
</evidence>
<evidence type="ECO:0000259" key="11">
    <source>
        <dbReference type="Pfam" id="PF02449"/>
    </source>
</evidence>
<dbReference type="PIRSF" id="PIRSF001084">
    <property type="entry name" value="B-galactosidase"/>
    <property type="match status" value="1"/>
</dbReference>
<evidence type="ECO:0000256" key="5">
    <source>
        <dbReference type="ARBA" id="ARBA00022801"/>
    </source>
</evidence>
<evidence type="ECO:0000256" key="9">
    <source>
        <dbReference type="PIRSR" id="PIRSR001084-1"/>
    </source>
</evidence>
<dbReference type="PANTHER" id="PTHR36447:SF2">
    <property type="entry name" value="BETA-GALACTOSIDASE YESZ"/>
    <property type="match status" value="1"/>
</dbReference>
<evidence type="ECO:0000256" key="4">
    <source>
        <dbReference type="ARBA" id="ARBA00022723"/>
    </source>
</evidence>
<dbReference type="EMBL" id="CP047656">
    <property type="protein sequence ID" value="QHJ10217.1"/>
    <property type="molecule type" value="Genomic_DNA"/>
</dbReference>
<feature type="binding site" evidence="10">
    <location>
        <position position="333"/>
    </location>
    <ligand>
        <name>substrate</name>
    </ligand>
</feature>
<dbReference type="Gene3D" id="3.20.20.80">
    <property type="entry name" value="Glycosidases"/>
    <property type="match status" value="1"/>
</dbReference>
<keyword evidence="7 8" id="KW-0326">Glycosidase</keyword>
<dbReference type="CDD" id="cd03143">
    <property type="entry name" value="A4_beta-galactosidase_middle_domain"/>
    <property type="match status" value="1"/>
</dbReference>
<dbReference type="EC" id="3.2.1.23" evidence="3 8"/>
<dbReference type="GO" id="GO:0005975">
    <property type="term" value="P:carbohydrate metabolic process"/>
    <property type="evidence" value="ECO:0007669"/>
    <property type="project" value="InterPro"/>
</dbReference>
<sequence length="652" mass="74052">MSTLNNDTLNIGVCDYPEHVPQNEWGVHAEQQRALGLTYVRLAEFSWAKIEPKDGVFDWQWLDEAVATYVAKGLKIVMCTPTATPPAWLVKKFPHILAVDAQGQTMRFGSRRHYDHASETYRKECKRITTEIAKRYGQHADVIGWQTDNELGHEGTAVSYGGASAERFPKWLEARYQTLEALNEAWGCAFWSQDYSDWSQICPPNLTAVRQPNPSQALDYQRFCSDMIDEFQQLQIEVLRALSPDRFITHNFVIFAQEFDLYKVAKNLDFVAWDSYPIGMLEFFATWESEETKTEFARTGHPDLVSFNHDLYRGIKGGKDFWIMEQQCGHANWAQYNPLPAKGAVQLWTAQAWAHGASCVTYFRWRASHMAQEIMHSGLLQQDGRADRGYQEVKDFDPSQFALEKVDAKVALLHDYNSLWAYNLQPHNKDLNYWHQFMMFYSALRELGVDVDIIHPEQLTDKQYALVVAPALTLMTDKTASILNLCAKSCPIVFGPRTAFRHDSGRVANKGQFEFIEELVGIKLANFDSLRPTLEQTIRCTNHNTDFTAKLWCESYEVNSAVATHTYTHGPMAGLAAVTQKDKVSVIGALSTGLISSVLMEALRGAGIETYRLPKGLRLSKRGNTTLVQNFNQQAVEWQGVTYPGVSFTTLE</sequence>
<dbReference type="GO" id="GO:0004565">
    <property type="term" value="F:beta-galactosidase activity"/>
    <property type="evidence" value="ECO:0007669"/>
    <property type="project" value="UniProtKB-EC"/>
</dbReference>
<keyword evidence="5 8" id="KW-0378">Hydrolase</keyword>
<protein>
    <recommendedName>
        <fullName evidence="3 8">Beta-galactosidase</fullName>
        <shortName evidence="8">Beta-gal</shortName>
        <ecNumber evidence="3 8">3.2.1.23</ecNumber>
    </recommendedName>
</protein>
<feature type="active site" description="Proton donor" evidence="9">
    <location>
        <position position="150"/>
    </location>
</feature>
<evidence type="ECO:0000256" key="10">
    <source>
        <dbReference type="PIRSR" id="PIRSR001084-2"/>
    </source>
</evidence>
<dbReference type="SUPFAM" id="SSF52317">
    <property type="entry name" value="Class I glutamine amidotransferase-like"/>
    <property type="match status" value="1"/>
</dbReference>
<evidence type="ECO:0000259" key="12">
    <source>
        <dbReference type="Pfam" id="PF08532"/>
    </source>
</evidence>
<gene>
    <name evidence="13" type="ORF">FX988_00429</name>
</gene>
<dbReference type="InterPro" id="IPR029062">
    <property type="entry name" value="Class_I_gatase-like"/>
</dbReference>
<feature type="domain" description="Glycoside hydrolase family 42 N-terminal" evidence="11">
    <location>
        <begin position="16"/>
        <end position="396"/>
    </location>
</feature>
<keyword evidence="14" id="KW-1185">Reference proteome</keyword>
<feature type="domain" description="Beta-galactosidase trimerisation" evidence="12">
    <location>
        <begin position="408"/>
        <end position="591"/>
    </location>
</feature>
<keyword evidence="6" id="KW-0862">Zinc</keyword>
<dbReference type="Pfam" id="PF02449">
    <property type="entry name" value="Glyco_hydro_42"/>
    <property type="match status" value="1"/>
</dbReference>
<dbReference type="AlphaFoldDB" id="A0A857JH12"/>
<feature type="binding site" evidence="10">
    <location>
        <position position="111"/>
    </location>
    <ligand>
        <name>substrate</name>
    </ligand>
</feature>
<dbReference type="KEGG" id="pmes:FX988_00429"/>
<evidence type="ECO:0000256" key="8">
    <source>
        <dbReference type="PIRNR" id="PIRNR001084"/>
    </source>
</evidence>
<dbReference type="SUPFAM" id="SSF51445">
    <property type="entry name" value="(Trans)glycosidases"/>
    <property type="match status" value="1"/>
</dbReference>
<dbReference type="Pfam" id="PF08532">
    <property type="entry name" value="Glyco_hydro_42M"/>
    <property type="match status" value="1"/>
</dbReference>
<feature type="binding site" evidence="10">
    <location>
        <position position="149"/>
    </location>
    <ligand>
        <name>substrate</name>
    </ligand>
</feature>
<dbReference type="GO" id="GO:0009341">
    <property type="term" value="C:beta-galactosidase complex"/>
    <property type="evidence" value="ECO:0007669"/>
    <property type="project" value="InterPro"/>
</dbReference>
<reference evidence="13 14" key="1">
    <citation type="submission" date="2019-12" db="EMBL/GenBank/DDBJ databases">
        <title>Genome sequencing and assembly of endphytes of Porphyra tenera.</title>
        <authorList>
            <person name="Park J.M."/>
            <person name="Shin R."/>
            <person name="Jo S.H."/>
        </authorList>
    </citation>
    <scope>NUCLEOTIDE SEQUENCE [LARGE SCALE GENOMIC DNA]</scope>
    <source>
        <strain evidence="13 14">GPM4</strain>
    </source>
</reference>
<dbReference type="InterPro" id="IPR013738">
    <property type="entry name" value="Beta_galactosidase_Trimer"/>
</dbReference>
<evidence type="ECO:0000256" key="1">
    <source>
        <dbReference type="ARBA" id="ARBA00001412"/>
    </source>
</evidence>
<evidence type="ECO:0000256" key="3">
    <source>
        <dbReference type="ARBA" id="ARBA00012756"/>
    </source>
</evidence>
<comment type="catalytic activity">
    <reaction evidence="1 8">
        <text>Hydrolysis of terminal non-reducing beta-D-galactose residues in beta-D-galactosides.</text>
        <dbReference type="EC" id="3.2.1.23"/>
    </reaction>
</comment>
<dbReference type="Gene3D" id="3.40.50.880">
    <property type="match status" value="1"/>
</dbReference>
<dbReference type="OrthoDB" id="9800974at2"/>
<name>A0A857JH12_9ALTE</name>
<evidence type="ECO:0000256" key="2">
    <source>
        <dbReference type="ARBA" id="ARBA00005940"/>
    </source>
</evidence>
<evidence type="ECO:0000256" key="6">
    <source>
        <dbReference type="ARBA" id="ARBA00022833"/>
    </source>
</evidence>
<organism evidence="13 14">
    <name type="scientific">Paraglaciecola mesophila</name>
    <dbReference type="NCBI Taxonomy" id="197222"/>
    <lineage>
        <taxon>Bacteria</taxon>
        <taxon>Pseudomonadati</taxon>
        <taxon>Pseudomonadota</taxon>
        <taxon>Gammaproteobacteria</taxon>
        <taxon>Alteromonadales</taxon>
        <taxon>Alteromonadaceae</taxon>
        <taxon>Paraglaciecola</taxon>
    </lineage>
</organism>
<dbReference type="InterPro" id="IPR003476">
    <property type="entry name" value="Glyco_hydro_42"/>
</dbReference>
<dbReference type="PANTHER" id="PTHR36447">
    <property type="entry name" value="BETA-GALACTOSIDASE GANA"/>
    <property type="match status" value="1"/>
</dbReference>
<dbReference type="RefSeq" id="WP_160178129.1">
    <property type="nucleotide sequence ID" value="NZ_CP047656.1"/>
</dbReference>
<accession>A0A857JH12</accession>
<dbReference type="InterPro" id="IPR013529">
    <property type="entry name" value="Glyco_hydro_42_N"/>
</dbReference>